<evidence type="ECO:0000256" key="1">
    <source>
        <dbReference type="SAM" id="MobiDB-lite"/>
    </source>
</evidence>
<feature type="compositionally biased region" description="Basic and acidic residues" evidence="1">
    <location>
        <begin position="37"/>
        <end position="52"/>
    </location>
</feature>
<keyword evidence="3" id="KW-1185">Reference proteome</keyword>
<evidence type="ECO:0000313" key="3">
    <source>
        <dbReference type="Proteomes" id="UP000652761"/>
    </source>
</evidence>
<evidence type="ECO:0000313" key="2">
    <source>
        <dbReference type="EMBL" id="MQM10074.1"/>
    </source>
</evidence>
<dbReference type="EMBL" id="NMUH01004568">
    <property type="protein sequence ID" value="MQM10074.1"/>
    <property type="molecule type" value="Genomic_DNA"/>
</dbReference>
<reference evidence="2" key="1">
    <citation type="submission" date="2017-07" db="EMBL/GenBank/DDBJ databases">
        <title>Taro Niue Genome Assembly and Annotation.</title>
        <authorList>
            <person name="Atibalentja N."/>
            <person name="Keating K."/>
            <person name="Fields C.J."/>
        </authorList>
    </citation>
    <scope>NUCLEOTIDE SEQUENCE</scope>
    <source>
        <strain evidence="2">Niue_2</strain>
        <tissue evidence="2">Leaf</tissue>
    </source>
</reference>
<dbReference type="Proteomes" id="UP000652761">
    <property type="component" value="Unassembled WGS sequence"/>
</dbReference>
<protein>
    <submittedName>
        <fullName evidence="2">Uncharacterized protein</fullName>
    </submittedName>
</protein>
<feature type="region of interest" description="Disordered" evidence="1">
    <location>
        <begin position="1"/>
        <end position="68"/>
    </location>
</feature>
<name>A0A843X0K1_COLES</name>
<dbReference type="AlphaFoldDB" id="A0A843X0K1"/>
<accession>A0A843X0K1</accession>
<sequence>MKKKKSRRRSRANRPAPPEKNKDEALFPEEGLLAPLFRERSDERLGTRRSDKSGQPLEPLADMLPSLD</sequence>
<feature type="compositionally biased region" description="Basic residues" evidence="1">
    <location>
        <begin position="1"/>
        <end position="12"/>
    </location>
</feature>
<proteinExistence type="predicted"/>
<organism evidence="2 3">
    <name type="scientific">Colocasia esculenta</name>
    <name type="common">Wild taro</name>
    <name type="synonym">Arum esculentum</name>
    <dbReference type="NCBI Taxonomy" id="4460"/>
    <lineage>
        <taxon>Eukaryota</taxon>
        <taxon>Viridiplantae</taxon>
        <taxon>Streptophyta</taxon>
        <taxon>Embryophyta</taxon>
        <taxon>Tracheophyta</taxon>
        <taxon>Spermatophyta</taxon>
        <taxon>Magnoliopsida</taxon>
        <taxon>Liliopsida</taxon>
        <taxon>Araceae</taxon>
        <taxon>Aroideae</taxon>
        <taxon>Colocasieae</taxon>
        <taxon>Colocasia</taxon>
    </lineage>
</organism>
<comment type="caution">
    <text evidence="2">The sequence shown here is derived from an EMBL/GenBank/DDBJ whole genome shotgun (WGS) entry which is preliminary data.</text>
</comment>
<gene>
    <name evidence="2" type="ORF">Taro_042959</name>
</gene>